<dbReference type="Gene3D" id="2.40.50.100">
    <property type="match status" value="2"/>
</dbReference>
<dbReference type="PROSITE" id="PS51866">
    <property type="entry name" value="MOP"/>
    <property type="match status" value="2"/>
</dbReference>
<dbReference type="KEGG" id="otr:OTERR_29880"/>
<evidence type="ECO:0000259" key="3">
    <source>
        <dbReference type="PROSITE" id="PS51866"/>
    </source>
</evidence>
<dbReference type="SUPFAM" id="SSF50331">
    <property type="entry name" value="MOP-like"/>
    <property type="match status" value="2"/>
</dbReference>
<dbReference type="AlphaFoldDB" id="A0A5C1ECJ9"/>
<dbReference type="PANTHER" id="PTHR30432">
    <property type="entry name" value="TRANSCRIPTIONAL REGULATOR MODE"/>
    <property type="match status" value="1"/>
</dbReference>
<dbReference type="InterPro" id="IPR051815">
    <property type="entry name" value="Molybdate_resp_trans_reg"/>
</dbReference>
<proteinExistence type="predicted"/>
<dbReference type="InterPro" id="IPR005116">
    <property type="entry name" value="Transp-assoc_OB_typ1"/>
</dbReference>
<keyword evidence="5" id="KW-1185">Reference proteome</keyword>
<evidence type="ECO:0000313" key="5">
    <source>
        <dbReference type="Proteomes" id="UP000323671"/>
    </source>
</evidence>
<protein>
    <submittedName>
        <fullName evidence="4">Molybdate transport system regulatory protein</fullName>
    </submittedName>
</protein>
<feature type="domain" description="Mop" evidence="3">
    <location>
        <begin position="2"/>
        <end position="68"/>
    </location>
</feature>
<dbReference type="Pfam" id="PF03459">
    <property type="entry name" value="TOBE"/>
    <property type="match status" value="2"/>
</dbReference>
<evidence type="ECO:0000256" key="1">
    <source>
        <dbReference type="ARBA" id="ARBA00022505"/>
    </source>
</evidence>
<feature type="domain" description="Mop" evidence="3">
    <location>
        <begin position="74"/>
        <end position="140"/>
    </location>
</feature>
<dbReference type="InterPro" id="IPR008995">
    <property type="entry name" value="Mo/tungstate-bd_C_term_dom"/>
</dbReference>
<name>A0A5C1ECJ9_9RHOO</name>
<organism evidence="4 5">
    <name type="scientific">Oryzomicrobium terrae</name>
    <dbReference type="NCBI Taxonomy" id="1735038"/>
    <lineage>
        <taxon>Bacteria</taxon>
        <taxon>Pseudomonadati</taxon>
        <taxon>Pseudomonadota</taxon>
        <taxon>Betaproteobacteria</taxon>
        <taxon>Rhodocyclales</taxon>
        <taxon>Rhodocyclaceae</taxon>
        <taxon>Oryzomicrobium</taxon>
    </lineage>
</organism>
<evidence type="ECO:0000313" key="4">
    <source>
        <dbReference type="EMBL" id="QEL66464.1"/>
    </source>
</evidence>
<dbReference type="NCBIfam" id="TIGR00638">
    <property type="entry name" value="Mop"/>
    <property type="match status" value="2"/>
</dbReference>
<dbReference type="EMBL" id="CP022579">
    <property type="protein sequence ID" value="QEL66464.1"/>
    <property type="molecule type" value="Genomic_DNA"/>
</dbReference>
<dbReference type="RefSeq" id="WP_149426292.1">
    <property type="nucleotide sequence ID" value="NZ_CP022579.1"/>
</dbReference>
<dbReference type="GO" id="GO:0015689">
    <property type="term" value="P:molybdate ion transport"/>
    <property type="evidence" value="ECO:0007669"/>
    <property type="project" value="InterPro"/>
</dbReference>
<keyword evidence="1 2" id="KW-0500">Molybdenum</keyword>
<sequence>MQASARNRFAGTISAVREGAINSEIELTTPGGDVIVAVVTQTSAQRLGLAVGKEAIALIKAPWVMVLTDEGGIKLSARNRMAGTVSRLIKGAVNSDVVIALPGGSAVHAVVTNDAVAELGLKEGVAATALFKASHVILGVSA</sequence>
<accession>A0A5C1ECJ9</accession>
<dbReference type="PANTHER" id="PTHR30432:SF1">
    <property type="entry name" value="DNA-BINDING TRANSCRIPTIONAL DUAL REGULATOR MODE"/>
    <property type="match status" value="1"/>
</dbReference>
<dbReference type="Proteomes" id="UP000323671">
    <property type="component" value="Chromosome"/>
</dbReference>
<reference evidence="4 5" key="1">
    <citation type="submission" date="2017-07" db="EMBL/GenBank/DDBJ databases">
        <title>Complete genome sequence of Oryzomicrobium terrae TPP412.</title>
        <authorList>
            <person name="Chiu L.-W."/>
            <person name="Lo K.-J."/>
            <person name="Tsai Y.-M."/>
            <person name="Lin S.-S."/>
            <person name="Kuo C.-H."/>
            <person name="Liu C.-T."/>
        </authorList>
    </citation>
    <scope>NUCLEOTIDE SEQUENCE [LARGE SCALE GENOMIC DNA]</scope>
    <source>
        <strain evidence="4 5">TPP412</strain>
    </source>
</reference>
<evidence type="ECO:0000256" key="2">
    <source>
        <dbReference type="PROSITE-ProRule" id="PRU01213"/>
    </source>
</evidence>
<dbReference type="InterPro" id="IPR004606">
    <property type="entry name" value="Mop_domain"/>
</dbReference>
<gene>
    <name evidence="4" type="primary">modE</name>
    <name evidence="4" type="ORF">OTERR_29880</name>
</gene>